<sequence length="246" mass="27065">MDPPGDPADAGAAELAAVAARYARRPGDDDRYDPLRPEVMAARQERQRVLAALLRRHLRGRPLLHGLDVLEIGCGRGDNLLELATLGFDPARLAGNELLPERIAAARARLPAAIALWPGDACALPLADASVDLVLQYTVFSSLLDAAFRRRLAGQLWRWLRPGGAVLWYDFTWNNPANPDVRGVPMAELRRLFPGASIDARRVTLAPPLARAAARLSPSAPRWLNALPWLRSHRLCWIAKPSDLPR</sequence>
<feature type="domain" description="Methyltransferase" evidence="4">
    <location>
        <begin position="69"/>
        <end position="164"/>
    </location>
</feature>
<dbReference type="Proteomes" id="UP000037660">
    <property type="component" value="Unassembled WGS sequence"/>
</dbReference>
<dbReference type="InterPro" id="IPR041698">
    <property type="entry name" value="Methyltransf_25"/>
</dbReference>
<dbReference type="GO" id="GO:0032259">
    <property type="term" value="P:methylation"/>
    <property type="evidence" value="ECO:0007669"/>
    <property type="project" value="UniProtKB-KW"/>
</dbReference>
<organism evidence="5 6">
    <name type="scientific">Piscinibacter sakaiensis</name>
    <name type="common">Ideonella sakaiensis</name>
    <dbReference type="NCBI Taxonomy" id="1547922"/>
    <lineage>
        <taxon>Bacteria</taxon>
        <taxon>Pseudomonadati</taxon>
        <taxon>Pseudomonadota</taxon>
        <taxon>Betaproteobacteria</taxon>
        <taxon>Burkholderiales</taxon>
        <taxon>Sphaerotilaceae</taxon>
        <taxon>Piscinibacter</taxon>
    </lineage>
</organism>
<dbReference type="Gene3D" id="3.40.50.150">
    <property type="entry name" value="Vaccinia Virus protein VP39"/>
    <property type="match status" value="1"/>
</dbReference>
<dbReference type="CDD" id="cd02440">
    <property type="entry name" value="AdoMet_MTases"/>
    <property type="match status" value="1"/>
</dbReference>
<evidence type="ECO:0000313" key="5">
    <source>
        <dbReference type="EMBL" id="GAP33856.1"/>
    </source>
</evidence>
<dbReference type="GO" id="GO:0008168">
    <property type="term" value="F:methyltransferase activity"/>
    <property type="evidence" value="ECO:0007669"/>
    <property type="project" value="UniProtKB-KW"/>
</dbReference>
<keyword evidence="2" id="KW-0808">Transferase</keyword>
<gene>
    <name evidence="5" type="ORF">ISF6_1111</name>
</gene>
<dbReference type="RefSeq" id="WP_231637952.1">
    <property type="nucleotide sequence ID" value="NZ_BBYR01000002.1"/>
</dbReference>
<dbReference type="STRING" id="1547922.ISF6_1111"/>
<dbReference type="AlphaFoldDB" id="A0A0K8NTW0"/>
<dbReference type="PANTHER" id="PTHR43464">
    <property type="entry name" value="METHYLTRANSFERASE"/>
    <property type="match status" value="1"/>
</dbReference>
<reference evidence="6" key="1">
    <citation type="submission" date="2015-07" db="EMBL/GenBank/DDBJ databases">
        <title>Discovery of a poly(ethylene terephthalate assimilation.</title>
        <authorList>
            <person name="Yoshida S."/>
            <person name="Hiraga K."/>
            <person name="Takehana T."/>
            <person name="Taniguchi I."/>
            <person name="Yamaji H."/>
            <person name="Maeda Y."/>
            <person name="Toyohara K."/>
            <person name="Miyamoto K."/>
            <person name="Kimura Y."/>
            <person name="Oda K."/>
        </authorList>
    </citation>
    <scope>NUCLEOTIDE SEQUENCE [LARGE SCALE GENOMIC DNA]</scope>
    <source>
        <strain evidence="6">NBRC 110686 / TISTR 2288 / 201-F6</strain>
    </source>
</reference>
<evidence type="ECO:0000313" key="6">
    <source>
        <dbReference type="Proteomes" id="UP000037660"/>
    </source>
</evidence>
<evidence type="ECO:0000256" key="2">
    <source>
        <dbReference type="ARBA" id="ARBA00022679"/>
    </source>
</evidence>
<evidence type="ECO:0000256" key="3">
    <source>
        <dbReference type="ARBA" id="ARBA00022691"/>
    </source>
</evidence>
<proteinExistence type="predicted"/>
<accession>A0A0K8NTW0</accession>
<dbReference type="SUPFAM" id="SSF53335">
    <property type="entry name" value="S-adenosyl-L-methionine-dependent methyltransferases"/>
    <property type="match status" value="1"/>
</dbReference>
<evidence type="ECO:0000256" key="1">
    <source>
        <dbReference type="ARBA" id="ARBA00022603"/>
    </source>
</evidence>
<dbReference type="Pfam" id="PF13649">
    <property type="entry name" value="Methyltransf_25"/>
    <property type="match status" value="1"/>
</dbReference>
<name>A0A0K8NTW0_PISS1</name>
<comment type="caution">
    <text evidence="5">The sequence shown here is derived from an EMBL/GenBank/DDBJ whole genome shotgun (WGS) entry which is preliminary data.</text>
</comment>
<protein>
    <recommendedName>
        <fullName evidence="4">Methyltransferase domain-containing protein</fullName>
    </recommendedName>
</protein>
<reference evidence="5 6" key="2">
    <citation type="journal article" date="2016" name="Science">
        <title>A bacterium that degrades and assimilates poly(ethylene terephthalate).</title>
        <authorList>
            <person name="Yoshida S."/>
            <person name="Hiraga K."/>
            <person name="Takehana T."/>
            <person name="Taniguchi I."/>
            <person name="Yamaji H."/>
            <person name="Maeda Y."/>
            <person name="Toyohara K."/>
            <person name="Miyamoto K."/>
            <person name="Kimura Y."/>
            <person name="Oda K."/>
        </authorList>
    </citation>
    <scope>NUCLEOTIDE SEQUENCE [LARGE SCALE GENOMIC DNA]</scope>
    <source>
        <strain evidence="6">NBRC 110686 / TISTR 2288 / 201-F6</strain>
    </source>
</reference>
<evidence type="ECO:0000259" key="4">
    <source>
        <dbReference type="Pfam" id="PF13649"/>
    </source>
</evidence>
<dbReference type="EMBL" id="BBYR01000002">
    <property type="protein sequence ID" value="GAP33856.1"/>
    <property type="molecule type" value="Genomic_DNA"/>
</dbReference>
<dbReference type="PANTHER" id="PTHR43464:SF19">
    <property type="entry name" value="UBIQUINONE BIOSYNTHESIS O-METHYLTRANSFERASE, MITOCHONDRIAL"/>
    <property type="match status" value="1"/>
</dbReference>
<keyword evidence="6" id="KW-1185">Reference proteome</keyword>
<keyword evidence="1" id="KW-0489">Methyltransferase</keyword>
<dbReference type="InterPro" id="IPR029063">
    <property type="entry name" value="SAM-dependent_MTases_sf"/>
</dbReference>
<keyword evidence="3" id="KW-0949">S-adenosyl-L-methionine</keyword>